<evidence type="ECO:0000313" key="2">
    <source>
        <dbReference type="Proteomes" id="UP001056120"/>
    </source>
</evidence>
<dbReference type="EMBL" id="CM042019">
    <property type="protein sequence ID" value="KAI3824541.1"/>
    <property type="molecule type" value="Genomic_DNA"/>
</dbReference>
<reference evidence="1 2" key="2">
    <citation type="journal article" date="2022" name="Mol. Ecol. Resour.">
        <title>The genomes of chicory, endive, great burdock and yacon provide insights into Asteraceae paleo-polyploidization history and plant inulin production.</title>
        <authorList>
            <person name="Fan W."/>
            <person name="Wang S."/>
            <person name="Wang H."/>
            <person name="Wang A."/>
            <person name="Jiang F."/>
            <person name="Liu H."/>
            <person name="Zhao H."/>
            <person name="Xu D."/>
            <person name="Zhang Y."/>
        </authorList>
    </citation>
    <scope>NUCLEOTIDE SEQUENCE [LARGE SCALE GENOMIC DNA]</scope>
    <source>
        <strain evidence="2">cv. Yunnan</strain>
        <tissue evidence="1">Leaves</tissue>
    </source>
</reference>
<accession>A0ACB9JWY0</accession>
<organism evidence="1 2">
    <name type="scientific">Smallanthus sonchifolius</name>
    <dbReference type="NCBI Taxonomy" id="185202"/>
    <lineage>
        <taxon>Eukaryota</taxon>
        <taxon>Viridiplantae</taxon>
        <taxon>Streptophyta</taxon>
        <taxon>Embryophyta</taxon>
        <taxon>Tracheophyta</taxon>
        <taxon>Spermatophyta</taxon>
        <taxon>Magnoliopsida</taxon>
        <taxon>eudicotyledons</taxon>
        <taxon>Gunneridae</taxon>
        <taxon>Pentapetalae</taxon>
        <taxon>asterids</taxon>
        <taxon>campanulids</taxon>
        <taxon>Asterales</taxon>
        <taxon>Asteraceae</taxon>
        <taxon>Asteroideae</taxon>
        <taxon>Heliantheae alliance</taxon>
        <taxon>Millerieae</taxon>
        <taxon>Smallanthus</taxon>
    </lineage>
</organism>
<keyword evidence="2" id="KW-1185">Reference proteome</keyword>
<gene>
    <name evidence="1" type="ORF">L1987_06004</name>
</gene>
<dbReference type="Proteomes" id="UP001056120">
    <property type="component" value="Linkage Group LG02"/>
</dbReference>
<protein>
    <submittedName>
        <fullName evidence="1">Uncharacterized protein</fullName>
    </submittedName>
</protein>
<name>A0ACB9JWY0_9ASTR</name>
<reference evidence="2" key="1">
    <citation type="journal article" date="2022" name="Mol. Ecol. Resour.">
        <title>The genomes of chicory, endive, great burdock and yacon provide insights into Asteraceae palaeo-polyploidization history and plant inulin production.</title>
        <authorList>
            <person name="Fan W."/>
            <person name="Wang S."/>
            <person name="Wang H."/>
            <person name="Wang A."/>
            <person name="Jiang F."/>
            <person name="Liu H."/>
            <person name="Zhao H."/>
            <person name="Xu D."/>
            <person name="Zhang Y."/>
        </authorList>
    </citation>
    <scope>NUCLEOTIDE SEQUENCE [LARGE SCALE GENOMIC DNA]</scope>
    <source>
        <strain evidence="2">cv. Yunnan</strain>
    </source>
</reference>
<comment type="caution">
    <text evidence="1">The sequence shown here is derived from an EMBL/GenBank/DDBJ whole genome shotgun (WGS) entry which is preliminary data.</text>
</comment>
<sequence length="780" mass="89416">MSFSNKNLLRCLCINDRLTGKSTQSGFFSSDLLPSLGANLNRSIALRSYIICPFGRRYRAWEMFLVILVIYSAWISPFDLAFLDKKEGALRIFDNIVNGFFAIDIILTFFVAYLDSQSYALVDDHKKIAVRYLSTWFIFDVSSTVPFRSLILLCTHRKSEIGFKMLGMLRLWRLRRVSSLFARLEKDIRFNYFWVRCTKLTSVTLFAVHCAGCFNYLIADRYPDPNRTWIGAVYPNFKTESIWKGYVTSLYWSIVTLTTTGYGDFHAENAREMVFDICYMLFNLGLTAYLIGNMTNLVVHWTGNTRDFRDKVAAASEFAKRNHLPQQIREQILSHICLDYKTRGLKQQDTLNCLPKAIRASISRHLFYPIVQNVHLFSGTSHECLFQLVSEMEAVYFPPKEVVILYNEIPTNLYILVTGAVDIIAQKDGQDQIKGKVVPGEMFGETGVLYNTPQPFTYQTSEISQMLRMDGSTLLRTIHTNTQDGFIVMNNFYKFNMDLRIKYTFVFVHLQKLKGMERFGNGLSTENSSIDVHNYRNENQVTWEPSDMDYLNSGEIKKQEQIDTPIPNKNKMNVNIPAQEGQTALHVAVNKGHLEMVRLLLEGGANVNKADIRGCTPKSLAKEQGNKSVYDLLLSHENMRNEHKIEFNEHETLYNTRTNWYLPTTNKDPCCSTSFTEPASSSPGCHPDGEVKKHMKRVTIHANFQKNTSEKQLPKLIVLPDSLEELLIIAGQKFGGQHFAKVVNSESAEVDDLSVIKDEDHLFFLPNDCQCRDYNVTWGV</sequence>
<proteinExistence type="predicted"/>
<evidence type="ECO:0000313" key="1">
    <source>
        <dbReference type="EMBL" id="KAI3824541.1"/>
    </source>
</evidence>